<evidence type="ECO:0000259" key="15">
    <source>
        <dbReference type="Pfam" id="PF21305"/>
    </source>
</evidence>
<dbReference type="InterPro" id="IPR049371">
    <property type="entry name" value="GspD-like_N0"/>
</dbReference>
<dbReference type="Proteomes" id="UP000076848">
    <property type="component" value="Unassembled WGS sequence"/>
</dbReference>
<feature type="domain" description="GspD-like N0" evidence="15">
    <location>
        <begin position="36"/>
        <end position="105"/>
    </location>
</feature>
<evidence type="ECO:0000256" key="3">
    <source>
        <dbReference type="ARBA" id="ARBA00022448"/>
    </source>
</evidence>
<feature type="region of interest" description="Disordered" evidence="11">
    <location>
        <begin position="320"/>
        <end position="393"/>
    </location>
</feature>
<sequence>MRQILSFGLAAVIAASSCALPVQSAQAQQSDNRVSLNFVDTDIPAVLRALSVFTQRNFLVDPRVKGKITLVSERPVSRDQALSMLTGALRLQGFAIVDVDGVTRVVPEADGKLQGSPVVTDGPRGSGTGRGASGSMSMDDFARGSQMVTRVFSLKYENAANLVPVLRPMVPPNNPINAYPGNNTLVITDYADNLERIAQVIARIDVASSMDTDVVPIEYGIASDIAALASQLMDGQGAPGQGGAGADASRIAIVADPRSNSVVIRSGNPARTRLARDLIAKLDARQKNAGNLHVVYLRNAQATRIAHVLGGLLNGQSQTQSIGTSGPGAAGAVAGAGTGLSGRSTSSGSTRSSSRGFGGNNASSGLGSSNSGGLGSNTQQISREDPNDASQPVSYAAGGAVIQADPSTNTLIISAPEPLYRSLREVIDQLDQRRAQVLVESMIVEVNANSSSEFGIQWMTGGNGLSSGRTSFIGGTNLGGSGITATGPTTLDSLGSGLSLGLVKGTVDVLGNQVINLGVLARALQDSGQANILSTPNLLTLDNEQASILVGQTVPFVTGSYVTSGSDSTSNPFQTVEREDIGLKLNIRPQISEGGAVKLDIYQEVSSIDDARSNATTGIVTNKRAIDTSVLIDDGQIIVLGGLLEDSMTISSNNVPGLSNIPLLGALFRYDSRQRTKTNLMVFLRPYVLRDSRSSANVTLDRYDYMRRAQSNAQPGQHWLLPDMQGAQLPPANVPVVGERPYDMRPEHVADTMRRPGPMSSQSTAVRQMPQLPGGQDEANKPIRASLPLGVSVARDPTAIYGQADTTTTTLQIASVNTQEEADQIVKRVQISGLNAYSRVGPGGLGVVVRAAVARDATTVDTSLDLLRQLGFKPELVTNM</sequence>
<dbReference type="GO" id="GO:0015627">
    <property type="term" value="C:type II protein secretion system complex"/>
    <property type="evidence" value="ECO:0007669"/>
    <property type="project" value="InterPro"/>
</dbReference>
<dbReference type="InterPro" id="IPR005644">
    <property type="entry name" value="NolW-like"/>
</dbReference>
<keyword evidence="8" id="KW-0472">Membrane</keyword>
<name>A0A157SLY4_9BORD</name>
<dbReference type="STRING" id="288768.SAMEA3906486_03515"/>
<dbReference type="InterPro" id="IPR050810">
    <property type="entry name" value="Bact_Secretion_Sys_Channel"/>
</dbReference>
<dbReference type="GO" id="GO:0015628">
    <property type="term" value="P:protein secretion by the type II secretion system"/>
    <property type="evidence" value="ECO:0007669"/>
    <property type="project" value="InterPro"/>
</dbReference>
<feature type="domain" description="NolW-like" evidence="14">
    <location>
        <begin position="293"/>
        <end position="436"/>
    </location>
</feature>
<dbReference type="GO" id="GO:0009279">
    <property type="term" value="C:cell outer membrane"/>
    <property type="evidence" value="ECO:0007669"/>
    <property type="project" value="UniProtKB-SubCell"/>
</dbReference>
<keyword evidence="7" id="KW-0653">Protein transport</keyword>
<feature type="compositionally biased region" description="Low complexity" evidence="11">
    <location>
        <begin position="341"/>
        <end position="369"/>
    </location>
</feature>
<dbReference type="OrthoDB" id="9775455at2"/>
<comment type="similarity">
    <text evidence="2">Belongs to the bacterial secretin family. GSP D subfamily.</text>
</comment>
<evidence type="ECO:0000256" key="9">
    <source>
        <dbReference type="ARBA" id="ARBA00023237"/>
    </source>
</evidence>
<dbReference type="NCBIfam" id="TIGR02517">
    <property type="entry name" value="type_II_gspD"/>
    <property type="match status" value="1"/>
</dbReference>
<accession>A0A157SLY4</accession>
<dbReference type="PANTHER" id="PTHR30332">
    <property type="entry name" value="PROBABLE GENERAL SECRETION PATHWAY PROTEIN D"/>
    <property type="match status" value="1"/>
</dbReference>
<dbReference type="RefSeq" id="WP_066129831.1">
    <property type="nucleotide sequence ID" value="NZ_FKIF01000007.1"/>
</dbReference>
<feature type="signal peptide" evidence="12">
    <location>
        <begin position="1"/>
        <end position="27"/>
    </location>
</feature>
<evidence type="ECO:0000256" key="10">
    <source>
        <dbReference type="RuleBase" id="RU004004"/>
    </source>
</evidence>
<evidence type="ECO:0000256" key="2">
    <source>
        <dbReference type="ARBA" id="ARBA00006980"/>
    </source>
</evidence>
<dbReference type="AlphaFoldDB" id="A0A157SLY4"/>
<keyword evidence="17" id="KW-1185">Reference proteome</keyword>
<organism evidence="16 17">
    <name type="scientific">Bordetella ansorpii</name>
    <dbReference type="NCBI Taxonomy" id="288768"/>
    <lineage>
        <taxon>Bacteria</taxon>
        <taxon>Pseudomonadati</taxon>
        <taxon>Pseudomonadota</taxon>
        <taxon>Betaproteobacteria</taxon>
        <taxon>Burkholderiales</taxon>
        <taxon>Alcaligenaceae</taxon>
        <taxon>Bordetella</taxon>
    </lineage>
</organism>
<evidence type="ECO:0000256" key="8">
    <source>
        <dbReference type="ARBA" id="ARBA00023136"/>
    </source>
</evidence>
<keyword evidence="3 10" id="KW-0813">Transport</keyword>
<evidence type="ECO:0000259" key="13">
    <source>
        <dbReference type="Pfam" id="PF00263"/>
    </source>
</evidence>
<dbReference type="InterPro" id="IPR038591">
    <property type="entry name" value="NolW-like_sf"/>
</dbReference>
<dbReference type="Pfam" id="PF00263">
    <property type="entry name" value="Secretin"/>
    <property type="match status" value="1"/>
</dbReference>
<comment type="subcellular location">
    <subcellularLocation>
        <location evidence="1 10">Cell outer membrane</location>
    </subcellularLocation>
</comment>
<evidence type="ECO:0000256" key="5">
    <source>
        <dbReference type="ARBA" id="ARBA00022692"/>
    </source>
</evidence>
<feature type="compositionally biased region" description="Gly residues" evidence="11">
    <location>
        <begin position="325"/>
        <end position="340"/>
    </location>
</feature>
<evidence type="ECO:0000259" key="14">
    <source>
        <dbReference type="Pfam" id="PF03958"/>
    </source>
</evidence>
<evidence type="ECO:0000256" key="12">
    <source>
        <dbReference type="SAM" id="SignalP"/>
    </source>
</evidence>
<feature type="chain" id="PRO_5007616368" evidence="12">
    <location>
        <begin position="28"/>
        <end position="880"/>
    </location>
</feature>
<evidence type="ECO:0000313" key="17">
    <source>
        <dbReference type="Proteomes" id="UP000076848"/>
    </source>
</evidence>
<feature type="domain" description="NolW-like" evidence="14">
    <location>
        <begin position="149"/>
        <end position="209"/>
    </location>
</feature>
<reference evidence="16 17" key="1">
    <citation type="submission" date="2016-04" db="EMBL/GenBank/DDBJ databases">
        <authorList>
            <consortium name="Pathogen Informatics"/>
        </authorList>
    </citation>
    <scope>NUCLEOTIDE SEQUENCE [LARGE SCALE GENOMIC DNA]</scope>
    <source>
        <strain evidence="16 17">H050680373</strain>
    </source>
</reference>
<dbReference type="EMBL" id="FKIF01000007">
    <property type="protein sequence ID" value="SAI71405.1"/>
    <property type="molecule type" value="Genomic_DNA"/>
</dbReference>
<evidence type="ECO:0000256" key="7">
    <source>
        <dbReference type="ARBA" id="ARBA00022927"/>
    </source>
</evidence>
<evidence type="ECO:0000256" key="1">
    <source>
        <dbReference type="ARBA" id="ARBA00004442"/>
    </source>
</evidence>
<feature type="domain" description="Type II/III secretion system secretin-like" evidence="13">
    <location>
        <begin position="523"/>
        <end position="690"/>
    </location>
</feature>
<dbReference type="InterPro" id="IPR001775">
    <property type="entry name" value="GspD/PilQ"/>
</dbReference>
<feature type="domain" description="NolW-like" evidence="14">
    <location>
        <begin position="212"/>
        <end position="287"/>
    </location>
</feature>
<feature type="region of interest" description="Disordered" evidence="11">
    <location>
        <begin position="113"/>
        <end position="138"/>
    </location>
</feature>
<evidence type="ECO:0000256" key="11">
    <source>
        <dbReference type="SAM" id="MobiDB-lite"/>
    </source>
</evidence>
<dbReference type="Pfam" id="PF03958">
    <property type="entry name" value="Secretin_N"/>
    <property type="match status" value="3"/>
</dbReference>
<keyword evidence="9" id="KW-0998">Cell outer membrane</keyword>
<dbReference type="Pfam" id="PF21305">
    <property type="entry name" value="type_II_gspD_N0"/>
    <property type="match status" value="1"/>
</dbReference>
<dbReference type="PRINTS" id="PR00811">
    <property type="entry name" value="BCTERIALGSPD"/>
</dbReference>
<keyword evidence="5" id="KW-0812">Transmembrane</keyword>
<dbReference type="InterPro" id="IPR004846">
    <property type="entry name" value="T2SS/T3SS_dom"/>
</dbReference>
<proteinExistence type="inferred from homology"/>
<dbReference type="PROSITE" id="PS51257">
    <property type="entry name" value="PROKAR_LIPOPROTEIN"/>
    <property type="match status" value="1"/>
</dbReference>
<evidence type="ECO:0000313" key="16">
    <source>
        <dbReference type="EMBL" id="SAI71405.1"/>
    </source>
</evidence>
<protein>
    <submittedName>
        <fullName evidence="16">General secretion pathway protein D</fullName>
    </submittedName>
</protein>
<dbReference type="Gene3D" id="3.30.1370.120">
    <property type="match status" value="3"/>
</dbReference>
<evidence type="ECO:0000256" key="6">
    <source>
        <dbReference type="ARBA" id="ARBA00022729"/>
    </source>
</evidence>
<keyword evidence="6 12" id="KW-0732">Signal</keyword>
<keyword evidence="4" id="KW-1134">Transmembrane beta strand</keyword>
<dbReference type="PANTHER" id="PTHR30332:SF24">
    <property type="entry name" value="SECRETIN GSPD-RELATED"/>
    <property type="match status" value="1"/>
</dbReference>
<gene>
    <name evidence="16" type="primary">gspD_2</name>
    <name evidence="16" type="ORF">SAMEA3906486_03515</name>
</gene>
<evidence type="ECO:0000256" key="4">
    <source>
        <dbReference type="ARBA" id="ARBA00022452"/>
    </source>
</evidence>
<dbReference type="InterPro" id="IPR013356">
    <property type="entry name" value="T2SS_GspD"/>
</dbReference>